<feature type="signal peptide" evidence="4">
    <location>
        <begin position="1"/>
        <end position="20"/>
    </location>
</feature>
<dbReference type="InterPro" id="IPR013783">
    <property type="entry name" value="Ig-like_fold"/>
</dbReference>
<proteinExistence type="predicted"/>
<evidence type="ECO:0000256" key="2">
    <source>
        <dbReference type="ARBA" id="ARBA00023319"/>
    </source>
</evidence>
<evidence type="ECO:0000313" key="6">
    <source>
        <dbReference type="Proteomes" id="UP000694915"/>
    </source>
</evidence>
<name>A0ABM1TT65_MICOH</name>
<dbReference type="RefSeq" id="XP_026632927.1">
    <property type="nucleotide sequence ID" value="XM_026777126.1"/>
</dbReference>
<dbReference type="PANTHER" id="PTHR11738:SF193">
    <property type="entry name" value="IMMUNOGLOBULIN SUBTYPE DOMAIN-CONTAINING PROTEIN"/>
    <property type="match status" value="1"/>
</dbReference>
<keyword evidence="6" id="KW-1185">Reference proteome</keyword>
<evidence type="ECO:0000313" key="7">
    <source>
        <dbReference type="RefSeq" id="XP_026632927.1"/>
    </source>
</evidence>
<dbReference type="Gene3D" id="2.60.40.10">
    <property type="entry name" value="Immunoglobulins"/>
    <property type="match status" value="2"/>
</dbReference>
<evidence type="ECO:0000256" key="4">
    <source>
        <dbReference type="SAM" id="SignalP"/>
    </source>
</evidence>
<protein>
    <submittedName>
        <fullName evidence="7">Leukocyte immunoglobulin-like receptor subfamily B member 2</fullName>
    </submittedName>
</protein>
<dbReference type="GeneID" id="113455466"/>
<evidence type="ECO:0000256" key="1">
    <source>
        <dbReference type="ARBA" id="ARBA00023157"/>
    </source>
</evidence>
<feature type="transmembrane region" description="Helical" evidence="3">
    <location>
        <begin position="219"/>
        <end position="242"/>
    </location>
</feature>
<keyword evidence="2" id="KW-0393">Immunoglobulin domain</keyword>
<keyword evidence="3" id="KW-0812">Transmembrane</keyword>
<dbReference type="SUPFAM" id="SSF48726">
    <property type="entry name" value="Immunoglobulin"/>
    <property type="match status" value="2"/>
</dbReference>
<feature type="chain" id="PRO_5046961716" evidence="4">
    <location>
        <begin position="21"/>
        <end position="345"/>
    </location>
</feature>
<keyword evidence="3" id="KW-1133">Transmembrane helix</keyword>
<organism evidence="6 7">
    <name type="scientific">Microtus ochrogaster</name>
    <name type="common">Prairie vole</name>
    <dbReference type="NCBI Taxonomy" id="79684"/>
    <lineage>
        <taxon>Eukaryota</taxon>
        <taxon>Metazoa</taxon>
        <taxon>Chordata</taxon>
        <taxon>Craniata</taxon>
        <taxon>Vertebrata</taxon>
        <taxon>Euteleostomi</taxon>
        <taxon>Mammalia</taxon>
        <taxon>Eutheria</taxon>
        <taxon>Euarchontoglires</taxon>
        <taxon>Glires</taxon>
        <taxon>Rodentia</taxon>
        <taxon>Myomorpha</taxon>
        <taxon>Muroidea</taxon>
        <taxon>Cricetidae</taxon>
        <taxon>Arvicolinae</taxon>
        <taxon>Microtus</taxon>
    </lineage>
</organism>
<dbReference type="InterPro" id="IPR007110">
    <property type="entry name" value="Ig-like_dom"/>
</dbReference>
<dbReference type="InterPro" id="IPR050412">
    <property type="entry name" value="Ig-like_Receptors_ImmuneReg"/>
</dbReference>
<feature type="domain" description="Ig-like" evidence="5">
    <location>
        <begin position="28"/>
        <end position="113"/>
    </location>
</feature>
<gene>
    <name evidence="7" type="primary">LOC113455466</name>
</gene>
<keyword evidence="3" id="KW-0472">Membrane</keyword>
<evidence type="ECO:0000256" key="3">
    <source>
        <dbReference type="SAM" id="Phobius"/>
    </source>
</evidence>
<accession>A0ABM1TT65</accession>
<reference evidence="7" key="1">
    <citation type="submission" date="2025-08" db="UniProtKB">
        <authorList>
            <consortium name="RefSeq"/>
        </authorList>
    </citation>
    <scope>IDENTIFICATION</scope>
</reference>
<dbReference type="PROSITE" id="PS50835">
    <property type="entry name" value="IG_LIKE"/>
    <property type="match status" value="1"/>
</dbReference>
<dbReference type="Proteomes" id="UP000694915">
    <property type="component" value="Unplaced"/>
</dbReference>
<keyword evidence="4" id="KW-0732">Signal</keyword>
<sequence>MVLGAALPGLVFLMVQRTRAQYGPPHQPSIWAVPGAVVPKGSDVTVFCRIPPGVTIVRLAHLVPHTVWYDGSPQGAQELFEFSLKNVIQSNAGHYFCEYFRGSEWSRSNDSLELVVTGIYNEKPFLSADAGPQEISERNVNLLCHTHPSFDIFILCRGGNASFPQSCSRQDHNTFLISPVRPGHRKTYICFGSLKHSSYLWSLPSDPLEFSIPGPPSHIVVWASVAAACFLLFLLFICLYWLCAKHRATNGETRRQVKYKRASPAMDMEEKHKYGDLEGIPPEDCRKVDTQASAAEDTQEVTYAHLCQEVLTENMDPLPSSTIQDTSTQTCVYASLMLSQQESQS</sequence>
<evidence type="ECO:0000259" key="5">
    <source>
        <dbReference type="PROSITE" id="PS50835"/>
    </source>
</evidence>
<dbReference type="InterPro" id="IPR036179">
    <property type="entry name" value="Ig-like_dom_sf"/>
</dbReference>
<dbReference type="PANTHER" id="PTHR11738">
    <property type="entry name" value="MHC CLASS I NK CELL RECEPTOR"/>
    <property type="match status" value="1"/>
</dbReference>
<keyword evidence="1" id="KW-1015">Disulfide bond</keyword>